<dbReference type="GO" id="GO:0016491">
    <property type="term" value="F:oxidoreductase activity"/>
    <property type="evidence" value="ECO:0007669"/>
    <property type="project" value="UniProtKB-KW"/>
</dbReference>
<reference evidence="4 5" key="1">
    <citation type="journal article" date="2024" name="Nat. Commun.">
        <title>Phylogenomics reveals the evolutionary origins of lichenization in chlorophyte algae.</title>
        <authorList>
            <person name="Puginier C."/>
            <person name="Libourel C."/>
            <person name="Otte J."/>
            <person name="Skaloud P."/>
            <person name="Haon M."/>
            <person name="Grisel S."/>
            <person name="Petersen M."/>
            <person name="Berrin J.G."/>
            <person name="Delaux P.M."/>
            <person name="Dal Grande F."/>
            <person name="Keller J."/>
        </authorList>
    </citation>
    <scope>NUCLEOTIDE SEQUENCE [LARGE SCALE GENOMIC DNA]</scope>
    <source>
        <strain evidence="4 5">SAG 2036</strain>
    </source>
</reference>
<dbReference type="Proteomes" id="UP001465755">
    <property type="component" value="Unassembled WGS sequence"/>
</dbReference>
<evidence type="ECO:0000313" key="4">
    <source>
        <dbReference type="EMBL" id="KAK9802621.1"/>
    </source>
</evidence>
<dbReference type="Gene3D" id="3.40.50.720">
    <property type="entry name" value="NAD(P)-binding Rossmann-like Domain"/>
    <property type="match status" value="1"/>
</dbReference>
<name>A0AAW1P1Z3_9CHLO</name>
<keyword evidence="5" id="KW-1185">Reference proteome</keyword>
<proteinExistence type="inferred from homology"/>
<accession>A0AAW1P1Z3</accession>
<dbReference type="InterPro" id="IPR036291">
    <property type="entry name" value="NAD(P)-bd_dom_sf"/>
</dbReference>
<dbReference type="AlphaFoldDB" id="A0AAW1P1Z3"/>
<dbReference type="PANTHER" id="PTHR24320">
    <property type="entry name" value="RETINOL DEHYDROGENASE"/>
    <property type="match status" value="1"/>
</dbReference>
<evidence type="ECO:0000256" key="2">
    <source>
        <dbReference type="ARBA" id="ARBA00023002"/>
    </source>
</evidence>
<evidence type="ECO:0000256" key="3">
    <source>
        <dbReference type="SAM" id="MobiDB-lite"/>
    </source>
</evidence>
<dbReference type="EMBL" id="JALJOQ010000070">
    <property type="protein sequence ID" value="KAK9802621.1"/>
    <property type="molecule type" value="Genomic_DNA"/>
</dbReference>
<comment type="caution">
    <text evidence="4">The sequence shown here is derived from an EMBL/GenBank/DDBJ whole genome shotgun (WGS) entry which is preliminary data.</text>
</comment>
<gene>
    <name evidence="4" type="ORF">WJX73_005824</name>
</gene>
<protein>
    <submittedName>
        <fullName evidence="4">Uncharacterized protein</fullName>
    </submittedName>
</protein>
<dbReference type="SUPFAM" id="SSF51735">
    <property type="entry name" value="NAD(P)-binding Rossmann-fold domains"/>
    <property type="match status" value="1"/>
</dbReference>
<evidence type="ECO:0000256" key="1">
    <source>
        <dbReference type="ARBA" id="ARBA00006484"/>
    </source>
</evidence>
<feature type="region of interest" description="Disordered" evidence="3">
    <location>
        <begin position="1"/>
        <end position="20"/>
    </location>
</feature>
<dbReference type="PRINTS" id="PR00081">
    <property type="entry name" value="GDHRDH"/>
</dbReference>
<feature type="compositionally biased region" description="Basic and acidic residues" evidence="3">
    <location>
        <begin position="1"/>
        <end position="17"/>
    </location>
</feature>
<sequence length="337" mass="36629">MSRYSELHKNPQGENDARPSALKIVEDENLLGKLGDKTFLVTGCSSGIGIETARALHATGADVYFTTRDAAKGAKVLEEIRSTSSGSGELHHLELELAHLQSVREAAASFLEQSRRLNAIIFNAGVMACPEGKTKDGFETQLGVNHLAHFLLFQLLKPTLLASSTPEFNSRVVAVSSSGHRGGSVQFDDLNFENGYNKWKAYAQSKTAMIWTANEIERRFGSKGLHGLSLNPGGIWTPLQRHTPELKEQYGSVAQVQAYMKSPEQGAATSVYAALSKDWEGRGGKYLEDCDESPKYEGSDAASIGWVPHAFDAANAKKLYDLSLKLVGLPPEVESES</sequence>
<dbReference type="CDD" id="cd05327">
    <property type="entry name" value="retinol-DH_like_SDR_c_like"/>
    <property type="match status" value="1"/>
</dbReference>
<keyword evidence="2" id="KW-0560">Oxidoreductase</keyword>
<evidence type="ECO:0000313" key="5">
    <source>
        <dbReference type="Proteomes" id="UP001465755"/>
    </source>
</evidence>
<organism evidence="4 5">
    <name type="scientific">Symbiochloris irregularis</name>
    <dbReference type="NCBI Taxonomy" id="706552"/>
    <lineage>
        <taxon>Eukaryota</taxon>
        <taxon>Viridiplantae</taxon>
        <taxon>Chlorophyta</taxon>
        <taxon>core chlorophytes</taxon>
        <taxon>Trebouxiophyceae</taxon>
        <taxon>Trebouxiales</taxon>
        <taxon>Trebouxiaceae</taxon>
        <taxon>Symbiochloris</taxon>
    </lineage>
</organism>
<dbReference type="PANTHER" id="PTHR24320:SF272">
    <property type="entry name" value="NAD(P)-BINDING ROSSMANN-FOLD SUPERFAMILY PROTEIN"/>
    <property type="match status" value="1"/>
</dbReference>
<comment type="similarity">
    <text evidence="1">Belongs to the short-chain dehydrogenases/reductases (SDR) family.</text>
</comment>
<dbReference type="InterPro" id="IPR002347">
    <property type="entry name" value="SDR_fam"/>
</dbReference>
<dbReference type="Pfam" id="PF00106">
    <property type="entry name" value="adh_short"/>
    <property type="match status" value="1"/>
</dbReference>